<dbReference type="CDD" id="cd00038">
    <property type="entry name" value="CAP_ED"/>
    <property type="match status" value="1"/>
</dbReference>
<dbReference type="OrthoDB" id="6881322at2"/>
<accession>A0A1R1I0T0</accession>
<reference evidence="6 7" key="1">
    <citation type="submission" date="2016-10" db="EMBL/GenBank/DDBJ databases">
        <title>Alkaliphiles isolated from bioreactors.</title>
        <authorList>
            <person name="Salah Z."/>
            <person name="Rout S.P."/>
            <person name="Humphreys P.N."/>
        </authorList>
    </citation>
    <scope>NUCLEOTIDE SEQUENCE [LARGE SCALE GENOMIC DNA]</scope>
    <source>
        <strain evidence="6 7">ZS02</strain>
    </source>
</reference>
<dbReference type="Pfam" id="PF00027">
    <property type="entry name" value="cNMP_binding"/>
    <property type="match status" value="1"/>
</dbReference>
<dbReference type="SUPFAM" id="SSF46785">
    <property type="entry name" value="Winged helix' DNA-binding domain"/>
    <property type="match status" value="1"/>
</dbReference>
<dbReference type="InterPro" id="IPR036388">
    <property type="entry name" value="WH-like_DNA-bd_sf"/>
</dbReference>
<dbReference type="GO" id="GO:0003677">
    <property type="term" value="F:DNA binding"/>
    <property type="evidence" value="ECO:0007669"/>
    <property type="project" value="UniProtKB-KW"/>
</dbReference>
<comment type="caution">
    <text evidence="6">The sequence shown here is derived from an EMBL/GenBank/DDBJ whole genome shotgun (WGS) entry which is preliminary data.</text>
</comment>
<organism evidence="6 7">
    <name type="scientific">Azonexus hydrophilus</name>
    <dbReference type="NCBI Taxonomy" id="418702"/>
    <lineage>
        <taxon>Bacteria</taxon>
        <taxon>Pseudomonadati</taxon>
        <taxon>Pseudomonadota</taxon>
        <taxon>Betaproteobacteria</taxon>
        <taxon>Rhodocyclales</taxon>
        <taxon>Azonexaceae</taxon>
        <taxon>Azonexus</taxon>
    </lineage>
</organism>
<dbReference type="InterPro" id="IPR012318">
    <property type="entry name" value="HTH_CRP"/>
</dbReference>
<evidence type="ECO:0000256" key="2">
    <source>
        <dbReference type="ARBA" id="ARBA00023125"/>
    </source>
</evidence>
<sequence length="230" mass="25576">MSAPTSQQLAIIRSGSWFSSLPTGLQGELIAMSRVLRLTHGQCLFARGALADGLFSVIEGSIRITTVSEDGREAILNFFEAPHWFGEITLFDGNRRTHDAHSEGESCVLHLPLAPLQALLEREPRHWQELGRLLTHKIRYLLTLFDDAALQPAQVRLARRLLAIAEGYGEPKGDAGDSIRISQEQLGQMVAVTRQTVNLILRRFEAAGILRIGRSDIRILDLAALRRQLP</sequence>
<evidence type="ECO:0000259" key="5">
    <source>
        <dbReference type="PROSITE" id="PS51063"/>
    </source>
</evidence>
<dbReference type="STRING" id="418702.BJN45_13550"/>
<evidence type="ECO:0008006" key="8">
    <source>
        <dbReference type="Google" id="ProtNLM"/>
    </source>
</evidence>
<proteinExistence type="predicted"/>
<protein>
    <recommendedName>
        <fullName evidence="8">Crp/Fnr family transcriptional regulator</fullName>
    </recommendedName>
</protein>
<evidence type="ECO:0000256" key="3">
    <source>
        <dbReference type="ARBA" id="ARBA00023163"/>
    </source>
</evidence>
<dbReference type="PROSITE" id="PS50042">
    <property type="entry name" value="CNMP_BINDING_3"/>
    <property type="match status" value="1"/>
</dbReference>
<dbReference type="Pfam" id="PF13545">
    <property type="entry name" value="HTH_Crp_2"/>
    <property type="match status" value="1"/>
</dbReference>
<evidence type="ECO:0000259" key="4">
    <source>
        <dbReference type="PROSITE" id="PS50042"/>
    </source>
</evidence>
<evidence type="ECO:0000256" key="1">
    <source>
        <dbReference type="ARBA" id="ARBA00023015"/>
    </source>
</evidence>
<keyword evidence="2" id="KW-0238">DNA-binding</keyword>
<feature type="domain" description="HTH crp-type" evidence="5">
    <location>
        <begin position="151"/>
        <end position="223"/>
    </location>
</feature>
<dbReference type="Gene3D" id="1.10.10.10">
    <property type="entry name" value="Winged helix-like DNA-binding domain superfamily/Winged helix DNA-binding domain"/>
    <property type="match status" value="1"/>
</dbReference>
<dbReference type="InterPro" id="IPR014710">
    <property type="entry name" value="RmlC-like_jellyroll"/>
</dbReference>
<gene>
    <name evidence="6" type="ORF">BJN45_13550</name>
</gene>
<dbReference type="Gene3D" id="2.60.120.10">
    <property type="entry name" value="Jelly Rolls"/>
    <property type="match status" value="1"/>
</dbReference>
<dbReference type="InterPro" id="IPR050397">
    <property type="entry name" value="Env_Response_Regulators"/>
</dbReference>
<dbReference type="SUPFAM" id="SSF51206">
    <property type="entry name" value="cAMP-binding domain-like"/>
    <property type="match status" value="1"/>
</dbReference>
<dbReference type="InterPro" id="IPR018490">
    <property type="entry name" value="cNMP-bd_dom_sf"/>
</dbReference>
<dbReference type="GO" id="GO:0005829">
    <property type="term" value="C:cytosol"/>
    <property type="evidence" value="ECO:0007669"/>
    <property type="project" value="TreeGrafter"/>
</dbReference>
<dbReference type="SMART" id="SM00100">
    <property type="entry name" value="cNMP"/>
    <property type="match status" value="1"/>
</dbReference>
<dbReference type="PANTHER" id="PTHR24567:SF74">
    <property type="entry name" value="HTH-TYPE TRANSCRIPTIONAL REGULATOR ARCR"/>
    <property type="match status" value="1"/>
</dbReference>
<keyword evidence="3" id="KW-0804">Transcription</keyword>
<dbReference type="InterPro" id="IPR036390">
    <property type="entry name" value="WH_DNA-bd_sf"/>
</dbReference>
<feature type="domain" description="Cyclic nucleotide-binding" evidence="4">
    <location>
        <begin position="17"/>
        <end position="120"/>
    </location>
</feature>
<keyword evidence="1" id="KW-0805">Transcription regulation</keyword>
<dbReference type="SMART" id="SM00419">
    <property type="entry name" value="HTH_CRP"/>
    <property type="match status" value="1"/>
</dbReference>
<dbReference type="PROSITE" id="PS51063">
    <property type="entry name" value="HTH_CRP_2"/>
    <property type="match status" value="1"/>
</dbReference>
<dbReference type="InterPro" id="IPR000595">
    <property type="entry name" value="cNMP-bd_dom"/>
</dbReference>
<name>A0A1R1I0T0_9RHOO</name>
<evidence type="ECO:0000313" key="7">
    <source>
        <dbReference type="Proteomes" id="UP000187526"/>
    </source>
</evidence>
<dbReference type="PANTHER" id="PTHR24567">
    <property type="entry name" value="CRP FAMILY TRANSCRIPTIONAL REGULATORY PROTEIN"/>
    <property type="match status" value="1"/>
</dbReference>
<dbReference type="Proteomes" id="UP000187526">
    <property type="component" value="Unassembled WGS sequence"/>
</dbReference>
<dbReference type="RefSeq" id="WP_076096157.1">
    <property type="nucleotide sequence ID" value="NZ_MTHD01000005.1"/>
</dbReference>
<dbReference type="GO" id="GO:0003700">
    <property type="term" value="F:DNA-binding transcription factor activity"/>
    <property type="evidence" value="ECO:0007669"/>
    <property type="project" value="TreeGrafter"/>
</dbReference>
<dbReference type="AlphaFoldDB" id="A0A1R1I0T0"/>
<evidence type="ECO:0000313" key="6">
    <source>
        <dbReference type="EMBL" id="OMG52337.1"/>
    </source>
</evidence>
<dbReference type="EMBL" id="MTHD01000005">
    <property type="protein sequence ID" value="OMG52337.1"/>
    <property type="molecule type" value="Genomic_DNA"/>
</dbReference>
<keyword evidence="7" id="KW-1185">Reference proteome</keyword>